<dbReference type="Gene3D" id="3.80.10.10">
    <property type="entry name" value="Ribonuclease Inhibitor"/>
    <property type="match status" value="1"/>
</dbReference>
<evidence type="ECO:0008006" key="2">
    <source>
        <dbReference type="Google" id="ProtNLM"/>
    </source>
</evidence>
<dbReference type="Pfam" id="PF05725">
    <property type="entry name" value="FNIP"/>
    <property type="match status" value="1"/>
</dbReference>
<dbReference type="PANTHER" id="PTHR32134">
    <property type="entry name" value="FNIP REPEAT-CONTAINING PROTEIN"/>
    <property type="match status" value="1"/>
</dbReference>
<sequence>MDIVIGETNLESEFASDSILIIPNEIIMHLCSFINRDRDTNNFLSTCWRFYDLKSEILFKKRVELVDIWNLPYFDQFTNVVAEGEDLKHINQVRRQTKEKSARHSNRKPVKTKPLNSPLPINLEKLELVKFQGYLGTWTRGILNLRCLILHKGCKITVKPGCLPSTLTHLTWEVNQPLKLGVLPEGLQVLKVDYYCYNSMALPSTLKSLAIGRGFNYMNHIGVIPPDMLPEGLEVLHLNSPIRLNVSHLPKSLTKLIAGPYYDGYHPDLPSTVQMIILPMSKGKRRRF</sequence>
<dbReference type="InterPro" id="IPR008615">
    <property type="entry name" value="FNIP"/>
</dbReference>
<dbReference type="KEGG" id="vg:80519236"/>
<dbReference type="PANTHER" id="PTHR32134:SF169">
    <property type="entry name" value="FNIP REPEAT-CONTAINING PROTEIN-RELATED"/>
    <property type="match status" value="1"/>
</dbReference>
<dbReference type="InterPro" id="IPR032675">
    <property type="entry name" value="LRR_dom_sf"/>
</dbReference>
<dbReference type="EMBL" id="KY523104">
    <property type="protein sequence ID" value="QKU35790.1"/>
    <property type="molecule type" value="Genomic_DNA"/>
</dbReference>
<reference evidence="1" key="2">
    <citation type="journal article" date="2018" name="Nat. Commun.">
        <title>Tailed giant Tupanvirus possesses the most complete translational apparatus of the known virosphere.</title>
        <authorList>
            <person name="Abrahao J."/>
            <person name="Silva L."/>
            <person name="Silva L.S."/>
            <person name="Khalil J.Y.B."/>
            <person name="Rodrigues R."/>
            <person name="Arantes T."/>
            <person name="Assis F."/>
            <person name="Boratto P."/>
            <person name="Andrade M."/>
            <person name="Kroon E.G."/>
            <person name="Ribeiro B."/>
            <person name="Bergier I."/>
            <person name="Seligmann H."/>
            <person name="Ghigo E."/>
            <person name="Colson P."/>
            <person name="Levasseur A."/>
            <person name="Kroemer G."/>
            <person name="Raoult D."/>
            <person name="La Scola B."/>
        </authorList>
    </citation>
    <scope>NUCLEOTIDE SEQUENCE [LARGE SCALE GENOMIC DNA]</scope>
    <source>
        <strain evidence="1">Soda lake</strain>
    </source>
</reference>
<protein>
    <recommendedName>
        <fullName evidence="2">FNIP repeat-containing protein</fullName>
    </recommendedName>
</protein>
<dbReference type="RefSeq" id="YP_010782472.1">
    <property type="nucleotide sequence ID" value="NC_075039.1"/>
</dbReference>
<evidence type="ECO:0000313" key="1">
    <source>
        <dbReference type="EMBL" id="QKU35790.1"/>
    </source>
</evidence>
<accession>A0A6N1NPJ0</accession>
<organism evidence="1">
    <name type="scientific">Tupanvirus soda lake</name>
    <dbReference type="NCBI Taxonomy" id="2126985"/>
    <lineage>
        <taxon>Viruses</taxon>
        <taxon>Varidnaviria</taxon>
        <taxon>Bamfordvirae</taxon>
        <taxon>Nucleocytoviricota</taxon>
        <taxon>Megaviricetes</taxon>
        <taxon>Imitervirales</taxon>
        <taxon>Mimiviridae</taxon>
        <taxon>Megamimivirinae</taxon>
        <taxon>Tupanvirus</taxon>
        <taxon>Tupanvirus salinum</taxon>
    </lineage>
</organism>
<dbReference type="InterPro" id="IPR051251">
    <property type="entry name" value="STK_FNIP-Repeat"/>
</dbReference>
<name>A0A6N1NPJ0_9VIRU</name>
<dbReference type="GeneID" id="80519236"/>
<reference evidence="1" key="1">
    <citation type="submission" date="2017-01" db="EMBL/GenBank/DDBJ databases">
        <authorList>
            <person name="Assis F.L."/>
            <person name="Abrahao J.S."/>
            <person name="Silva L."/>
            <person name="Khalil J.B."/>
            <person name="Rodrigues R."/>
            <person name="Silva L.S."/>
            <person name="Arantes T."/>
            <person name="Boratto P."/>
            <person name="Andrade M."/>
            <person name="Kroon E.G."/>
            <person name="Ribeiro B."/>
            <person name="Bergier I."/>
            <person name="Seligmann H."/>
            <person name="Ghigo E."/>
            <person name="Colson P."/>
            <person name="Levasseur A."/>
            <person name="Raoult D."/>
            <person name="Scola B.L."/>
        </authorList>
    </citation>
    <scope>NUCLEOTIDE SEQUENCE</scope>
    <source>
        <strain evidence="1">Soda lake</strain>
    </source>
</reference>
<proteinExistence type="predicted"/>